<dbReference type="SMART" id="SM00217">
    <property type="entry name" value="WAP"/>
    <property type="match status" value="2"/>
</dbReference>
<dbReference type="Ensembl" id="ENSCPGT00000004095.1">
    <property type="protein sequence ID" value="ENSCPGP00000003715.1"/>
    <property type="gene ID" value="ENSCPGG00000002754.1"/>
</dbReference>
<evidence type="ECO:0000256" key="1">
    <source>
        <dbReference type="SAM" id="MobiDB-lite"/>
    </source>
</evidence>
<dbReference type="InterPro" id="IPR036645">
    <property type="entry name" value="Elafin-like_sf"/>
</dbReference>
<evidence type="ECO:0000259" key="2">
    <source>
        <dbReference type="PROSITE" id="PS51390"/>
    </source>
</evidence>
<evidence type="ECO:0000313" key="3">
    <source>
        <dbReference type="Ensembl" id="ENSCPGP00000003715.1"/>
    </source>
</evidence>
<dbReference type="Gene3D" id="4.10.75.10">
    <property type="entry name" value="Elafin-like"/>
    <property type="match status" value="2"/>
</dbReference>
<proteinExistence type="predicted"/>
<keyword evidence="4" id="KW-1185">Reference proteome</keyword>
<evidence type="ECO:0000313" key="4">
    <source>
        <dbReference type="Proteomes" id="UP000694419"/>
    </source>
</evidence>
<reference evidence="3" key="1">
    <citation type="submission" date="2025-08" db="UniProtKB">
        <authorList>
            <consortium name="Ensembl"/>
        </authorList>
    </citation>
    <scope>IDENTIFICATION</scope>
</reference>
<accession>A0A8C3JCG0</accession>
<feature type="domain" description="WAP" evidence="2">
    <location>
        <begin position="74"/>
        <end position="119"/>
    </location>
</feature>
<reference evidence="3" key="2">
    <citation type="submission" date="2025-09" db="UniProtKB">
        <authorList>
            <consortium name="Ensembl"/>
        </authorList>
    </citation>
    <scope>IDENTIFICATION</scope>
</reference>
<dbReference type="PANTHER" id="PTHR19441">
    <property type="entry name" value="WHEY ACDIC PROTEIN WAP"/>
    <property type="match status" value="1"/>
</dbReference>
<dbReference type="Pfam" id="PF00095">
    <property type="entry name" value="WAP"/>
    <property type="match status" value="2"/>
</dbReference>
<dbReference type="Proteomes" id="UP000694419">
    <property type="component" value="Unplaced"/>
</dbReference>
<dbReference type="GO" id="GO:0019731">
    <property type="term" value="P:antibacterial humoral response"/>
    <property type="evidence" value="ECO:0007669"/>
    <property type="project" value="TreeGrafter"/>
</dbReference>
<dbReference type="GO" id="GO:0005615">
    <property type="term" value="C:extracellular space"/>
    <property type="evidence" value="ECO:0007669"/>
    <property type="project" value="TreeGrafter"/>
</dbReference>
<name>A0A8C3JCG0_9CHAR</name>
<dbReference type="AlphaFoldDB" id="A0A8C3JCG0"/>
<dbReference type="GO" id="GO:0045087">
    <property type="term" value="P:innate immune response"/>
    <property type="evidence" value="ECO:0007669"/>
    <property type="project" value="TreeGrafter"/>
</dbReference>
<sequence length="150" mass="15890">MGPQTPRAMSTHGLSSEPPRDGPLPPAERDAAVVPRHGATQCLEECEADSQCPWGQRCTRTGCGRVCVDTPGGETRLKGACPIPSGRGTCLDLCSLDEECPWGHKCCSNGCGHHLVAPGQLASPVQREQEMSLRQATQSLSSGFSTSAMW</sequence>
<organism evidence="3 4">
    <name type="scientific">Calidris pygmaea</name>
    <name type="common">Spoon-billed sandpiper</name>
    <dbReference type="NCBI Taxonomy" id="425635"/>
    <lineage>
        <taxon>Eukaryota</taxon>
        <taxon>Metazoa</taxon>
        <taxon>Chordata</taxon>
        <taxon>Craniata</taxon>
        <taxon>Vertebrata</taxon>
        <taxon>Euteleostomi</taxon>
        <taxon>Archelosauria</taxon>
        <taxon>Archosauria</taxon>
        <taxon>Dinosauria</taxon>
        <taxon>Saurischia</taxon>
        <taxon>Theropoda</taxon>
        <taxon>Coelurosauria</taxon>
        <taxon>Aves</taxon>
        <taxon>Neognathae</taxon>
        <taxon>Neoaves</taxon>
        <taxon>Charadriiformes</taxon>
        <taxon>Scolopacidae</taxon>
        <taxon>Calidris</taxon>
    </lineage>
</organism>
<dbReference type="GO" id="GO:0004867">
    <property type="term" value="F:serine-type endopeptidase inhibitor activity"/>
    <property type="evidence" value="ECO:0007669"/>
    <property type="project" value="TreeGrafter"/>
</dbReference>
<dbReference type="InterPro" id="IPR008197">
    <property type="entry name" value="WAP_dom"/>
</dbReference>
<dbReference type="SUPFAM" id="SSF57256">
    <property type="entry name" value="Elafin-like"/>
    <property type="match status" value="2"/>
</dbReference>
<protein>
    <recommendedName>
        <fullName evidence="2">WAP domain-containing protein</fullName>
    </recommendedName>
</protein>
<dbReference type="InterPro" id="IPR050514">
    <property type="entry name" value="WAP_four-disulfide_core"/>
</dbReference>
<dbReference type="PANTHER" id="PTHR19441:SF95">
    <property type="entry name" value="PERLWAPIN ISOFORM X1"/>
    <property type="match status" value="1"/>
</dbReference>
<feature type="region of interest" description="Disordered" evidence="1">
    <location>
        <begin position="1"/>
        <end position="29"/>
    </location>
</feature>
<dbReference type="PROSITE" id="PS51390">
    <property type="entry name" value="WAP"/>
    <property type="match status" value="1"/>
</dbReference>